<evidence type="ECO:0000256" key="1">
    <source>
        <dbReference type="ARBA" id="ARBA00022785"/>
    </source>
</evidence>
<comment type="caution">
    <text evidence="2">The sequence shown here is derived from an EMBL/GenBank/DDBJ whole genome shotgun (WGS) entry which is preliminary data.</text>
</comment>
<organism evidence="2 3">
    <name type="scientific">Ruegeria marisflavi</name>
    <dbReference type="NCBI Taxonomy" id="2984152"/>
    <lineage>
        <taxon>Bacteria</taxon>
        <taxon>Pseudomonadati</taxon>
        <taxon>Pseudomonadota</taxon>
        <taxon>Alphaproteobacteria</taxon>
        <taxon>Rhodobacterales</taxon>
        <taxon>Roseobacteraceae</taxon>
        <taxon>Ruegeria</taxon>
    </lineage>
</organism>
<evidence type="ECO:0000313" key="3">
    <source>
        <dbReference type="Proteomes" id="UP001321014"/>
    </source>
</evidence>
<dbReference type="Gene3D" id="3.40.50.620">
    <property type="entry name" value="HUPs"/>
    <property type="match status" value="1"/>
</dbReference>
<protein>
    <submittedName>
        <fullName evidence="2">7-cyano-7-deazaguanine synthase</fullName>
        <ecNumber evidence="2">6.3.4.20</ecNumber>
    </submittedName>
</protein>
<keyword evidence="2" id="KW-0436">Ligase</keyword>
<name>A0ABT2WUJ5_9RHOB</name>
<dbReference type="InterPro" id="IPR014729">
    <property type="entry name" value="Rossmann-like_a/b/a_fold"/>
</dbReference>
<dbReference type="GO" id="GO:0016874">
    <property type="term" value="F:ligase activity"/>
    <property type="evidence" value="ECO:0007669"/>
    <property type="project" value="UniProtKB-KW"/>
</dbReference>
<keyword evidence="3" id="KW-1185">Reference proteome</keyword>
<dbReference type="SUPFAM" id="SSF52402">
    <property type="entry name" value="Adenine nucleotide alpha hydrolases-like"/>
    <property type="match status" value="1"/>
</dbReference>
<accession>A0ABT2WUJ5</accession>
<evidence type="ECO:0000313" key="2">
    <source>
        <dbReference type="EMBL" id="MCU9839584.1"/>
    </source>
</evidence>
<proteinExistence type="predicted"/>
<reference evidence="2 3" key="1">
    <citation type="submission" date="2022-10" db="EMBL/GenBank/DDBJ databases">
        <title>Ruegeria sp. nov., isolated from ocean surface water.</title>
        <authorList>
            <person name="He W."/>
            <person name="Wang L."/>
            <person name="Zhang D.-F."/>
        </authorList>
    </citation>
    <scope>NUCLEOTIDE SEQUENCE [LARGE SCALE GENOMIC DNA]</scope>
    <source>
        <strain evidence="2 3">WL0004</strain>
    </source>
</reference>
<dbReference type="EMBL" id="JAOVQN010000020">
    <property type="protein sequence ID" value="MCU9839584.1"/>
    <property type="molecule type" value="Genomic_DNA"/>
</dbReference>
<keyword evidence="1" id="KW-0671">Queuosine biosynthesis</keyword>
<gene>
    <name evidence="2" type="ORF">OEZ49_17555</name>
</gene>
<dbReference type="InterPro" id="IPR018317">
    <property type="entry name" value="QueC"/>
</dbReference>
<dbReference type="EC" id="6.3.4.20" evidence="2"/>
<dbReference type="Proteomes" id="UP001321014">
    <property type="component" value="Unassembled WGS sequence"/>
</dbReference>
<dbReference type="RefSeq" id="WP_263389529.1">
    <property type="nucleotide sequence ID" value="NZ_JAOVQN010000020.1"/>
</dbReference>
<dbReference type="Pfam" id="PF06508">
    <property type="entry name" value="QueC"/>
    <property type="match status" value="1"/>
</dbReference>
<sequence length="620" mass="69430">MGAVAPLPEVEVRWLPPLTKSGGDEVLRLGIAGREVAMTLRIGQLNRQLVEALQDRALDLLEIAALVYCADAAVSRGGLADQKMGEKWHRRFVATMPVRDLDFWQRESVIQALEETLMFLSGDRFEFSFSTKDEPDAERSRFFKFGRNSSWKPHRVLMFSGGLDSFAGAVEEIVEQKHRVALVSHASSTKIAPVQKRLISALSKRYGPETCRHIPMTAQLKSRSTAERTHRTRSFLFAVLGSITATAFGLDRVSFHENGVVSLNLPPVGNVVGTRATRTTHPKTLKLFTGLLRLVFENDMRVDNPYFARTKAEVVERIAQLGIADQIIETRSCADVHNQTHQYFHCGRCSQCIDRRFAMLSKGLERFDPEDAYRVDLMSDARPNGTDREMALSYVRNAVFFGNATPDALARSFPVVLDAVNHLDSPPDTAMSMIADLLNRHGKAVTSVMRRTLESKSPGEFPAQSLPRLYGEMQSALTLPFVPAAPVENTQKQQLPLTMEIDKASRLVVIDQRVELKKNATADLLIVLSEQWLRCIGEGLDPYDFTCLPAGLLAEELGLETEEATRRRVMNGRRILKQNLLSAGIDLNVAANLIENIPSHGYRLAPDRVKVRKRCHRWMT</sequence>